<proteinExistence type="predicted"/>
<dbReference type="Pfam" id="PF01344">
    <property type="entry name" value="Kelch_1"/>
    <property type="match status" value="1"/>
</dbReference>
<dbReference type="PANTHER" id="PTHR24414">
    <property type="entry name" value="F-BOX/KELCH-REPEAT PROTEIN SKIP4"/>
    <property type="match status" value="1"/>
</dbReference>
<dbReference type="PANTHER" id="PTHR24414:SF23">
    <property type="entry name" value="F-BOX_KELCH-REPEAT PROTEIN SKIP6"/>
    <property type="match status" value="1"/>
</dbReference>
<sequence>MEEENDWAVSNLGETDICVLGKYNTDKHMRFYRIKIPDPEACPPPSYFSSPLFKLKKKKKKFSPKELSPLSLKLKKKKKGKPRQSIYFTVLGNLKKKKKGKPWPSKYFAVLGNHLYAVGGEIKTRKKDVLDIPEDYSEDEDVSYSMDIETKDVWILDLTSPHKGWKAGPPMNFRRCDPQMVVVDGKLFVFGGLRFKPKGNSGWMEVFDPLSQIWESLPNPPSYFDSDEEDILHAVLEAKHEIVVARPRDSGSGNANFYSYNVVGGFWKNLEPKTSKRALCCYGRAVVVGNTLYWATFLSRESEHCTLYYHDLEKNVWLQECLCTSKILGEYEFLDASFRPGFLHLCDKKFCLILRSGNLTP</sequence>
<comment type="caution">
    <text evidence="1">The sequence shown here is derived from an EMBL/GenBank/DDBJ whole genome shotgun (WGS) entry which is preliminary data.</text>
</comment>
<dbReference type="InterPro" id="IPR015915">
    <property type="entry name" value="Kelch-typ_b-propeller"/>
</dbReference>
<dbReference type="Proteomes" id="UP001324115">
    <property type="component" value="Unassembled WGS sequence"/>
</dbReference>
<accession>A0AAN7E2K2</accession>
<dbReference type="AlphaFoldDB" id="A0AAN7E2K2"/>
<dbReference type="InterPro" id="IPR006652">
    <property type="entry name" value="Kelch_1"/>
</dbReference>
<reference evidence="1 2" key="1">
    <citation type="journal article" date="2023" name="G3 (Bethesda)">
        <title>A haplotype-resolved chromosome-scale genome for Quercus rubra L. provides insights into the genetics of adaptive traits for red oak species.</title>
        <authorList>
            <person name="Kapoor B."/>
            <person name="Jenkins J."/>
            <person name="Schmutz J."/>
            <person name="Zhebentyayeva T."/>
            <person name="Kuelheim C."/>
            <person name="Coggeshall M."/>
            <person name="Heim C."/>
            <person name="Lasky J.R."/>
            <person name="Leites L."/>
            <person name="Islam-Faridi N."/>
            <person name="Romero-Severson J."/>
            <person name="DeLeo V.L."/>
            <person name="Lucas S.M."/>
            <person name="Lazic D."/>
            <person name="Gailing O."/>
            <person name="Carlson J."/>
            <person name="Staton M."/>
        </authorList>
    </citation>
    <scope>NUCLEOTIDE SEQUENCE [LARGE SCALE GENOMIC DNA]</scope>
    <source>
        <strain evidence="1">Pseudo-F2</strain>
    </source>
</reference>
<evidence type="ECO:0000313" key="2">
    <source>
        <dbReference type="Proteomes" id="UP001324115"/>
    </source>
</evidence>
<organism evidence="1 2">
    <name type="scientific">Quercus rubra</name>
    <name type="common">Northern red oak</name>
    <name type="synonym">Quercus borealis</name>
    <dbReference type="NCBI Taxonomy" id="3512"/>
    <lineage>
        <taxon>Eukaryota</taxon>
        <taxon>Viridiplantae</taxon>
        <taxon>Streptophyta</taxon>
        <taxon>Embryophyta</taxon>
        <taxon>Tracheophyta</taxon>
        <taxon>Spermatophyta</taxon>
        <taxon>Magnoliopsida</taxon>
        <taxon>eudicotyledons</taxon>
        <taxon>Gunneridae</taxon>
        <taxon>Pentapetalae</taxon>
        <taxon>rosids</taxon>
        <taxon>fabids</taxon>
        <taxon>Fagales</taxon>
        <taxon>Fagaceae</taxon>
        <taxon>Quercus</taxon>
    </lineage>
</organism>
<dbReference type="Gene3D" id="2.120.10.80">
    <property type="entry name" value="Kelch-type beta propeller"/>
    <property type="match status" value="1"/>
</dbReference>
<evidence type="ECO:0000313" key="1">
    <source>
        <dbReference type="EMBL" id="KAK4562000.1"/>
    </source>
</evidence>
<dbReference type="InterPro" id="IPR050354">
    <property type="entry name" value="F-box/kelch-repeat_ARATH"/>
</dbReference>
<name>A0AAN7E2K2_QUERU</name>
<keyword evidence="2" id="KW-1185">Reference proteome</keyword>
<dbReference type="SUPFAM" id="SSF117281">
    <property type="entry name" value="Kelch motif"/>
    <property type="match status" value="1"/>
</dbReference>
<dbReference type="EMBL" id="JAXUIC010000011">
    <property type="protein sequence ID" value="KAK4562000.1"/>
    <property type="molecule type" value="Genomic_DNA"/>
</dbReference>
<gene>
    <name evidence="1" type="ORF">RGQ29_004735</name>
</gene>
<protein>
    <submittedName>
        <fullName evidence="1">Uncharacterized protein</fullName>
    </submittedName>
</protein>